<name>A0ABV5SAL0_9ACTN</name>
<keyword evidence="2" id="KW-1185">Reference proteome</keyword>
<gene>
    <name evidence="1" type="ORF">ACFFSA_37030</name>
</gene>
<dbReference type="RefSeq" id="WP_344988190.1">
    <property type="nucleotide sequence ID" value="NZ_BAAAXV010000002.1"/>
</dbReference>
<organism evidence="1 2">
    <name type="scientific">Nonomuraea helvata</name>
    <dbReference type="NCBI Taxonomy" id="37484"/>
    <lineage>
        <taxon>Bacteria</taxon>
        <taxon>Bacillati</taxon>
        <taxon>Actinomycetota</taxon>
        <taxon>Actinomycetes</taxon>
        <taxon>Streptosporangiales</taxon>
        <taxon>Streptosporangiaceae</taxon>
        <taxon>Nonomuraea</taxon>
    </lineage>
</organism>
<protein>
    <submittedName>
        <fullName evidence="1">Uncharacterized protein</fullName>
    </submittedName>
</protein>
<dbReference type="Proteomes" id="UP001589532">
    <property type="component" value="Unassembled WGS sequence"/>
</dbReference>
<evidence type="ECO:0000313" key="1">
    <source>
        <dbReference type="EMBL" id="MFB9628711.1"/>
    </source>
</evidence>
<evidence type="ECO:0000313" key="2">
    <source>
        <dbReference type="Proteomes" id="UP001589532"/>
    </source>
</evidence>
<reference evidence="1 2" key="1">
    <citation type="submission" date="2024-09" db="EMBL/GenBank/DDBJ databases">
        <authorList>
            <person name="Sun Q."/>
            <person name="Mori K."/>
        </authorList>
    </citation>
    <scope>NUCLEOTIDE SEQUENCE [LARGE SCALE GENOMIC DNA]</scope>
    <source>
        <strain evidence="1 2">JCM 3143</strain>
    </source>
</reference>
<dbReference type="EMBL" id="JBHMBW010000050">
    <property type="protein sequence ID" value="MFB9628711.1"/>
    <property type="molecule type" value="Genomic_DNA"/>
</dbReference>
<sequence>MPDLSGVAAFYATHSSFSAPGVFAALYADLPSDPARLARVTRDLMIHRWEGRDYHYDIPRERLHNDAEARDTYLQEDRLRIPRTVLSLAPFNGPREVTLRELR</sequence>
<proteinExistence type="predicted"/>
<accession>A0ABV5SAL0</accession>
<comment type="caution">
    <text evidence="1">The sequence shown here is derived from an EMBL/GenBank/DDBJ whole genome shotgun (WGS) entry which is preliminary data.</text>
</comment>